<evidence type="ECO:0000256" key="4">
    <source>
        <dbReference type="ARBA" id="ARBA00022454"/>
    </source>
</evidence>
<dbReference type="OrthoDB" id="77828at2759"/>
<evidence type="ECO:0000259" key="10">
    <source>
        <dbReference type="Pfam" id="PF10451"/>
    </source>
</evidence>
<evidence type="ECO:0000313" key="12">
    <source>
        <dbReference type="Proteomes" id="UP000053201"/>
    </source>
</evidence>
<dbReference type="Pfam" id="PF09170">
    <property type="entry name" value="STN1_2"/>
    <property type="match status" value="1"/>
</dbReference>
<gene>
    <name evidence="11" type="ORF">SPPG_01221</name>
</gene>
<keyword evidence="5" id="KW-0779">Telomere</keyword>
<dbReference type="GO" id="GO:0000781">
    <property type="term" value="C:chromosome, telomeric region"/>
    <property type="evidence" value="ECO:0007669"/>
    <property type="project" value="UniProtKB-SubCell"/>
</dbReference>
<dbReference type="PANTHER" id="PTHR13989:SF33">
    <property type="entry name" value="CST COMPLEX SUBUNIT STN1"/>
    <property type="match status" value="1"/>
</dbReference>
<accession>A0A0L0HS89</accession>
<evidence type="ECO:0000256" key="5">
    <source>
        <dbReference type="ARBA" id="ARBA00022895"/>
    </source>
</evidence>
<keyword evidence="7" id="KW-0539">Nucleus</keyword>
<dbReference type="SUPFAM" id="SSF50249">
    <property type="entry name" value="Nucleic acid-binding proteins"/>
    <property type="match status" value="1"/>
</dbReference>
<protein>
    <recommendedName>
        <fullName evidence="3">CST complex subunit STN1</fullName>
    </recommendedName>
    <alternativeName>
        <fullName evidence="8">Suppressor of cdc thirteen homolog</fullName>
    </alternativeName>
</protein>
<dbReference type="OMA" id="FDTHELE"/>
<sequence length="360" mass="40970">MATPEVPLPPSLFGLDHLFWINSKLFVADILALLPHPEIADVYLYNNHPLRKVEVTGIIVGKEESASFVLYTVDDGTGLVPCISWFSRTERFLIDRKTLLLGTLVRIAGRVSDYRGQRQITVNAISAENDPNIETMRWLEVIDLKQSVYDVPLEISGGHMERARVLLMSPETNRVAANNCPGDRNPSVELEQLLREKRDLDTTEQDLKRALKLFIQSKELVRVPYMVLRHSDEILFLVNRLLMTQNQISNPSAQRVNSTLARAVQTLVREGFMYLYSEEEDVYEIIRHDVNLGLAILNLIKSDAKCQGGAVLENIIFTLRLDKKFKYVHKNAIEKSVGLLVNASEIYEVDHKEYRAVEIG</sequence>
<name>A0A0L0HS89_SPIPD</name>
<dbReference type="InterPro" id="IPR012340">
    <property type="entry name" value="NA-bd_OB-fold"/>
</dbReference>
<dbReference type="AlphaFoldDB" id="A0A0L0HS89"/>
<dbReference type="GeneID" id="27684902"/>
<dbReference type="InterPro" id="IPR015253">
    <property type="entry name" value="CST_STN1_C"/>
</dbReference>
<keyword evidence="12" id="KW-1185">Reference proteome</keyword>
<feature type="domain" description="CST complex subunit Stn1 N-terminal" evidence="10">
    <location>
        <begin position="38"/>
        <end position="148"/>
    </location>
</feature>
<dbReference type="Pfam" id="PF10451">
    <property type="entry name" value="Stn1"/>
    <property type="match status" value="1"/>
</dbReference>
<reference evidence="11 12" key="1">
    <citation type="submission" date="2009-08" db="EMBL/GenBank/DDBJ databases">
        <title>The Genome Sequence of Spizellomyces punctatus strain DAOM BR117.</title>
        <authorList>
            <consortium name="The Broad Institute Genome Sequencing Platform"/>
            <person name="Russ C."/>
            <person name="Cuomo C."/>
            <person name="Shea T."/>
            <person name="Young S.K."/>
            <person name="Zeng Q."/>
            <person name="Koehrsen M."/>
            <person name="Haas B."/>
            <person name="Borodovsky M."/>
            <person name="Guigo R."/>
            <person name="Alvarado L."/>
            <person name="Berlin A."/>
            <person name="Bochicchio J."/>
            <person name="Borenstein D."/>
            <person name="Chapman S."/>
            <person name="Chen Z."/>
            <person name="Engels R."/>
            <person name="Freedman E."/>
            <person name="Gellesch M."/>
            <person name="Goldberg J."/>
            <person name="Griggs A."/>
            <person name="Gujja S."/>
            <person name="Heiman D."/>
            <person name="Hepburn T."/>
            <person name="Howarth C."/>
            <person name="Jen D."/>
            <person name="Larson L."/>
            <person name="Lewis B."/>
            <person name="Mehta T."/>
            <person name="Park D."/>
            <person name="Pearson M."/>
            <person name="Roberts A."/>
            <person name="Saif S."/>
            <person name="Shenoy N."/>
            <person name="Sisk P."/>
            <person name="Stolte C."/>
            <person name="Sykes S."/>
            <person name="Thomson T."/>
            <person name="Walk T."/>
            <person name="White J."/>
            <person name="Yandava C."/>
            <person name="Burger G."/>
            <person name="Gray M.W."/>
            <person name="Holland P.W.H."/>
            <person name="King N."/>
            <person name="Lang F.B.F."/>
            <person name="Roger A.J."/>
            <person name="Ruiz-Trillo I."/>
            <person name="Lander E."/>
            <person name="Nusbaum C."/>
        </authorList>
    </citation>
    <scope>NUCLEOTIDE SEQUENCE [LARGE SCALE GENOMIC DNA]</scope>
    <source>
        <strain evidence="11 12">DAOM BR117</strain>
    </source>
</reference>
<organism evidence="11 12">
    <name type="scientific">Spizellomyces punctatus (strain DAOM BR117)</name>
    <dbReference type="NCBI Taxonomy" id="645134"/>
    <lineage>
        <taxon>Eukaryota</taxon>
        <taxon>Fungi</taxon>
        <taxon>Fungi incertae sedis</taxon>
        <taxon>Chytridiomycota</taxon>
        <taxon>Chytridiomycota incertae sedis</taxon>
        <taxon>Chytridiomycetes</taxon>
        <taxon>Spizellomycetales</taxon>
        <taxon>Spizellomycetaceae</taxon>
        <taxon>Spizellomyces</taxon>
    </lineage>
</organism>
<dbReference type="GO" id="GO:0003677">
    <property type="term" value="F:DNA binding"/>
    <property type="evidence" value="ECO:0007669"/>
    <property type="project" value="UniProtKB-KW"/>
</dbReference>
<keyword evidence="4" id="KW-0158">Chromosome</keyword>
<proteinExistence type="predicted"/>
<evidence type="ECO:0000313" key="11">
    <source>
        <dbReference type="EMBL" id="KND03765.1"/>
    </source>
</evidence>
<evidence type="ECO:0000256" key="7">
    <source>
        <dbReference type="ARBA" id="ARBA00023242"/>
    </source>
</evidence>
<dbReference type="eggNOG" id="KOG3108">
    <property type="taxonomic scope" value="Eukaryota"/>
</dbReference>
<dbReference type="InterPro" id="IPR018856">
    <property type="entry name" value="Stn1_N"/>
</dbReference>
<evidence type="ECO:0000256" key="2">
    <source>
        <dbReference type="ARBA" id="ARBA00004574"/>
    </source>
</evidence>
<evidence type="ECO:0000256" key="6">
    <source>
        <dbReference type="ARBA" id="ARBA00023125"/>
    </source>
</evidence>
<evidence type="ECO:0000256" key="3">
    <source>
        <dbReference type="ARBA" id="ARBA00017411"/>
    </source>
</evidence>
<dbReference type="PANTHER" id="PTHR13989">
    <property type="entry name" value="REPLICATION PROTEIN A-RELATED"/>
    <property type="match status" value="1"/>
</dbReference>
<evidence type="ECO:0000256" key="8">
    <source>
        <dbReference type="ARBA" id="ARBA00030039"/>
    </source>
</evidence>
<dbReference type="VEuPathDB" id="FungiDB:SPPG_01221"/>
<dbReference type="Proteomes" id="UP000053201">
    <property type="component" value="Unassembled WGS sequence"/>
</dbReference>
<dbReference type="InParanoid" id="A0A0L0HS89"/>
<keyword evidence="6" id="KW-0238">DNA-binding</keyword>
<dbReference type="GO" id="GO:0005634">
    <property type="term" value="C:nucleus"/>
    <property type="evidence" value="ECO:0007669"/>
    <property type="project" value="UniProtKB-SubCell"/>
</dbReference>
<dbReference type="STRING" id="645134.A0A0L0HS89"/>
<evidence type="ECO:0000256" key="1">
    <source>
        <dbReference type="ARBA" id="ARBA00004123"/>
    </source>
</evidence>
<dbReference type="RefSeq" id="XP_016611804.1">
    <property type="nucleotide sequence ID" value="XM_016749549.1"/>
</dbReference>
<feature type="domain" description="Stn1 C-terminal" evidence="9">
    <location>
        <begin position="205"/>
        <end position="354"/>
    </location>
</feature>
<dbReference type="InterPro" id="IPR040260">
    <property type="entry name" value="RFA2-like"/>
</dbReference>
<dbReference type="Gene3D" id="2.40.50.140">
    <property type="entry name" value="Nucleic acid-binding proteins"/>
    <property type="match status" value="1"/>
</dbReference>
<comment type="subcellular location">
    <subcellularLocation>
        <location evidence="2">Chromosome</location>
        <location evidence="2">Telomere</location>
    </subcellularLocation>
    <subcellularLocation>
        <location evidence="1">Nucleus</location>
    </subcellularLocation>
</comment>
<dbReference type="EMBL" id="KQ257451">
    <property type="protein sequence ID" value="KND03765.1"/>
    <property type="molecule type" value="Genomic_DNA"/>
</dbReference>
<evidence type="ECO:0000259" key="9">
    <source>
        <dbReference type="Pfam" id="PF09170"/>
    </source>
</evidence>